<keyword evidence="3" id="KW-0472">Membrane</keyword>
<evidence type="ECO:0000256" key="1">
    <source>
        <dbReference type="ARBA" id="ARBA00007177"/>
    </source>
</evidence>
<keyword evidence="3" id="KW-1133">Transmembrane helix</keyword>
<comment type="similarity">
    <text evidence="1">Belongs to the UreD family.</text>
</comment>
<evidence type="ECO:0000256" key="3">
    <source>
        <dbReference type="SAM" id="Phobius"/>
    </source>
</evidence>
<dbReference type="HAMAP" id="MF_01384">
    <property type="entry name" value="UreD"/>
    <property type="match status" value="1"/>
</dbReference>
<dbReference type="InterPro" id="IPR002669">
    <property type="entry name" value="UreD"/>
</dbReference>
<dbReference type="AlphaFoldDB" id="A0A177A602"/>
<evidence type="ECO:0008006" key="5">
    <source>
        <dbReference type="Google" id="ProtNLM"/>
    </source>
</evidence>
<dbReference type="eggNOG" id="ENOG502QSQN">
    <property type="taxonomic scope" value="Eukaryota"/>
</dbReference>
<dbReference type="GO" id="GO:0016151">
    <property type="term" value="F:nickel cation binding"/>
    <property type="evidence" value="ECO:0007669"/>
    <property type="project" value="InterPro"/>
</dbReference>
<dbReference type="EMBL" id="KV441399">
    <property type="protein sequence ID" value="OAF57609.1"/>
    <property type="molecule type" value="Genomic_DNA"/>
</dbReference>
<dbReference type="PANTHER" id="PTHR33643">
    <property type="entry name" value="UREASE ACCESSORY PROTEIN D"/>
    <property type="match status" value="1"/>
</dbReference>
<dbReference type="PANTHER" id="PTHR33643:SF1">
    <property type="entry name" value="UREASE ACCESSORY PROTEIN D"/>
    <property type="match status" value="1"/>
</dbReference>
<reference evidence="4" key="1">
    <citation type="submission" date="2016-03" db="EMBL/GenBank/DDBJ databases">
        <title>Updated assembly of Pseudogymnoascus destructans, the fungus causing white-nose syndrome of bats.</title>
        <authorList>
            <person name="Palmer J.M."/>
            <person name="Drees K.P."/>
            <person name="Foster J.T."/>
            <person name="Lindner D.L."/>
        </authorList>
    </citation>
    <scope>NUCLEOTIDE SEQUENCE [LARGE SCALE GENOMIC DNA]</scope>
    <source>
        <strain evidence="4">20631-21</strain>
    </source>
</reference>
<accession>A0A177A602</accession>
<name>A0A177A602_9PEZI</name>
<keyword evidence="3" id="KW-0812">Transmembrane</keyword>
<gene>
    <name evidence="4" type="ORF">VC83_05732</name>
</gene>
<evidence type="ECO:0000313" key="4">
    <source>
        <dbReference type="EMBL" id="OAF57609.1"/>
    </source>
</evidence>
<dbReference type="RefSeq" id="XP_024322897.1">
    <property type="nucleotide sequence ID" value="XM_024469346.1"/>
</dbReference>
<dbReference type="VEuPathDB" id="FungiDB:GMDG_04232"/>
<organism evidence="4">
    <name type="scientific">Pseudogymnoascus destructans</name>
    <dbReference type="NCBI Taxonomy" id="655981"/>
    <lineage>
        <taxon>Eukaryota</taxon>
        <taxon>Fungi</taxon>
        <taxon>Dikarya</taxon>
        <taxon>Ascomycota</taxon>
        <taxon>Pezizomycotina</taxon>
        <taxon>Leotiomycetes</taxon>
        <taxon>Thelebolales</taxon>
        <taxon>Thelebolaceae</taxon>
        <taxon>Pseudogymnoascus</taxon>
    </lineage>
</organism>
<dbReference type="OrthoDB" id="5550464at2759"/>
<dbReference type="Pfam" id="PF01774">
    <property type="entry name" value="UreD"/>
    <property type="match status" value="1"/>
</dbReference>
<dbReference type="Proteomes" id="UP000077154">
    <property type="component" value="Unassembled WGS sequence"/>
</dbReference>
<evidence type="ECO:0000256" key="2">
    <source>
        <dbReference type="ARBA" id="ARBA00023186"/>
    </source>
</evidence>
<sequence length="340" mass="36795">MTTSPFPVSFSKPGEGHLIARLLPNGISGLVKATFQYPLKIITPPSPAGDLKSVLAFLLTYGGGLVAGDQVYLKIDVHPSAKLTIATQGHTKVFKSATPTLQSSQTLSVTLHASSALCLLPDPVQPFTDSVYVQSQIFTLHPTATLCLLDWVTAGRTSRNENWDFTSWSGRNEVWRAAADDEDEDKARPRLLLRDNLILDGDALTPDDSTAALPLKDKMHALSVFGTLILAGPLMAPVSAFFLAEFSAQPRIGARDFRSKEAVELDGKMEVSDEEAWRARRLAQEKEDGVLWSAAKVRGCAVVKFGSQSVEGGRKWVGGMILRQGGVVDVFGEDAVMCVR</sequence>
<feature type="transmembrane region" description="Helical" evidence="3">
    <location>
        <begin position="222"/>
        <end position="244"/>
    </location>
</feature>
<proteinExistence type="inferred from homology"/>
<keyword evidence="2" id="KW-0143">Chaperone</keyword>
<protein>
    <recommendedName>
        <fullName evidence="5">Urease accessory protein</fullName>
    </recommendedName>
</protein>
<dbReference type="GeneID" id="36288796"/>